<dbReference type="InterPro" id="IPR025465">
    <property type="entry name" value="DUF4316"/>
</dbReference>
<feature type="compositionally biased region" description="Polar residues" evidence="2">
    <location>
        <begin position="105"/>
        <end position="123"/>
    </location>
</feature>
<name>U2KVZ7_9FIRM</name>
<proteinExistence type="predicted"/>
<evidence type="ECO:0000256" key="2">
    <source>
        <dbReference type="SAM" id="MobiDB-lite"/>
    </source>
</evidence>
<feature type="coiled-coil region" evidence="1">
    <location>
        <begin position="211"/>
        <end position="238"/>
    </location>
</feature>
<dbReference type="STRING" id="411473.RUMCAL_01390"/>
<feature type="coiled-coil region" evidence="1">
    <location>
        <begin position="138"/>
        <end position="165"/>
    </location>
</feature>
<evidence type="ECO:0000313" key="4">
    <source>
        <dbReference type="EMBL" id="ERJ96255.1"/>
    </source>
</evidence>
<feature type="region of interest" description="Disordered" evidence="2">
    <location>
        <begin position="528"/>
        <end position="578"/>
    </location>
</feature>
<dbReference type="RefSeq" id="WP_021682874.1">
    <property type="nucleotide sequence ID" value="NZ_KI260449.1"/>
</dbReference>
<evidence type="ECO:0000259" key="3">
    <source>
        <dbReference type="Pfam" id="PF14195"/>
    </source>
</evidence>
<dbReference type="PATRIC" id="fig|411473.3.peg.1123"/>
<dbReference type="EMBL" id="AWVF01000175">
    <property type="protein sequence ID" value="ERJ96255.1"/>
    <property type="molecule type" value="Genomic_DNA"/>
</dbReference>
<organism evidence="4 5">
    <name type="scientific">Ruminococcus callidus ATCC 27760</name>
    <dbReference type="NCBI Taxonomy" id="411473"/>
    <lineage>
        <taxon>Bacteria</taxon>
        <taxon>Bacillati</taxon>
        <taxon>Bacillota</taxon>
        <taxon>Clostridia</taxon>
        <taxon>Eubacteriales</taxon>
        <taxon>Oscillospiraceae</taxon>
        <taxon>Ruminococcus</taxon>
    </lineage>
</organism>
<dbReference type="Pfam" id="PF14195">
    <property type="entry name" value="DUF4316"/>
    <property type="match status" value="1"/>
</dbReference>
<evidence type="ECO:0000313" key="5">
    <source>
        <dbReference type="Proteomes" id="UP000016662"/>
    </source>
</evidence>
<keyword evidence="1" id="KW-0175">Coiled coil</keyword>
<evidence type="ECO:0000256" key="1">
    <source>
        <dbReference type="SAM" id="Coils"/>
    </source>
</evidence>
<dbReference type="HOGENOM" id="CLU_471638_0_0_9"/>
<feature type="domain" description="DUF4316" evidence="3">
    <location>
        <begin position="512"/>
        <end position="544"/>
    </location>
</feature>
<feature type="region of interest" description="Disordered" evidence="2">
    <location>
        <begin position="105"/>
        <end position="124"/>
    </location>
</feature>
<feature type="compositionally biased region" description="Basic and acidic residues" evidence="2">
    <location>
        <begin position="480"/>
        <end position="493"/>
    </location>
</feature>
<dbReference type="eggNOG" id="ENOG5030UG9">
    <property type="taxonomic scope" value="Bacteria"/>
</dbReference>
<feature type="compositionally biased region" description="Basic and acidic residues" evidence="2">
    <location>
        <begin position="464"/>
        <end position="473"/>
    </location>
</feature>
<sequence length="578" mass="65564">MTTVGNIDYKKIENRQFVTVDTDKAADIISELTQKQVPFSGRYDDSRLTLHFSQKDWDIVQNALSGAARPHENDTSKAQQELDDLQQQLKRALERQKELEEQAAKVQQSQDKAEYTESSVFSGQPQPEQLLPILQAKAIQHTEKLDALSEKRTALENKIQTNQGKIDRFSDKVQRLIDTNQMLHSLFQNAKVPGIKTMAEAAIHRNEQKIIKIQENRIPKLQTKIQEQSKKIEKIDRKSDITQCKLDRCRCINQIIKSFGISDNADRRQAFSQAMDGLHQTTIQRLSYKLDSCQQKISLLSQKYMATDSAADKLKIHQKINTLKERKQKITAKLDKFHSVTLPYTKQSGTTIDHVISGTEQQLREAAETGKINMPVFAEKICVDNADLLPEIALSVPIEKPDPSLIPEIADLLNMSVSEVESKPLDIQAMLKDTYTANYFSDPSTLQETLTYIINPNYETNRDLQEHQEKDKTSPAVAAKEADSDYRKHEHSQEMPLGKTAATASSVSQSHLRSVEELTETNANMIDGILNNEKPEPEFEKPQKAEFSFSRNSMKALAAKVHDTPSSPPEKQRDELKK</sequence>
<feature type="compositionally biased region" description="Basic and acidic residues" evidence="2">
    <location>
        <begin position="533"/>
        <end position="544"/>
    </location>
</feature>
<dbReference type="Proteomes" id="UP000016662">
    <property type="component" value="Unassembled WGS sequence"/>
</dbReference>
<accession>U2KVZ7</accession>
<dbReference type="AlphaFoldDB" id="U2KVZ7"/>
<protein>
    <recommendedName>
        <fullName evidence="3">DUF4316 domain-containing protein</fullName>
    </recommendedName>
</protein>
<reference evidence="4 5" key="1">
    <citation type="submission" date="2013-07" db="EMBL/GenBank/DDBJ databases">
        <authorList>
            <person name="Weinstock G."/>
            <person name="Sodergren E."/>
            <person name="Wylie T."/>
            <person name="Fulton L."/>
            <person name="Fulton R."/>
            <person name="Fronick C."/>
            <person name="O'Laughlin M."/>
            <person name="Godfrey J."/>
            <person name="Miner T."/>
            <person name="Herter B."/>
            <person name="Appelbaum E."/>
            <person name="Cordes M."/>
            <person name="Lek S."/>
            <person name="Wollam A."/>
            <person name="Pepin K.H."/>
            <person name="Palsikar V.B."/>
            <person name="Mitreva M."/>
            <person name="Wilson R.K."/>
        </authorList>
    </citation>
    <scope>NUCLEOTIDE SEQUENCE [LARGE SCALE GENOMIC DNA]</scope>
    <source>
        <strain evidence="4 5">ATCC 27760</strain>
    </source>
</reference>
<feature type="region of interest" description="Disordered" evidence="2">
    <location>
        <begin position="464"/>
        <end position="500"/>
    </location>
</feature>
<keyword evidence="5" id="KW-1185">Reference proteome</keyword>
<comment type="caution">
    <text evidence="4">The sequence shown here is derived from an EMBL/GenBank/DDBJ whole genome shotgun (WGS) entry which is preliminary data.</text>
</comment>
<gene>
    <name evidence="4" type="ORF">RUMCAL_01390</name>
</gene>